<gene>
    <name evidence="2" type="ORF">JF290_16895</name>
</gene>
<keyword evidence="3" id="KW-1185">Reference proteome</keyword>
<dbReference type="EMBL" id="JAELVR010000012">
    <property type="protein sequence ID" value="MBJ6373205.1"/>
    <property type="molecule type" value="Genomic_DNA"/>
</dbReference>
<dbReference type="PANTHER" id="PTHR36174">
    <property type="entry name" value="LIPID II:GLYCINE GLYCYLTRANSFERASE"/>
    <property type="match status" value="1"/>
</dbReference>
<comment type="caution">
    <text evidence="2">The sequence shown here is derived from an EMBL/GenBank/DDBJ whole genome shotgun (WGS) entry which is preliminary data.</text>
</comment>
<evidence type="ECO:0000313" key="2">
    <source>
        <dbReference type="EMBL" id="MBJ6373205.1"/>
    </source>
</evidence>
<dbReference type="Gene3D" id="3.40.630.30">
    <property type="match status" value="1"/>
</dbReference>
<proteinExistence type="predicted"/>
<dbReference type="InterPro" id="IPR016181">
    <property type="entry name" value="Acyl_CoA_acyltransferase"/>
</dbReference>
<dbReference type="Proteomes" id="UP000619079">
    <property type="component" value="Unassembled WGS sequence"/>
</dbReference>
<dbReference type="InterPro" id="IPR050644">
    <property type="entry name" value="PG_Glycine_Bridge_Synth"/>
</dbReference>
<dbReference type="RefSeq" id="WP_199026076.1">
    <property type="nucleotide sequence ID" value="NZ_JAELVR010000012.1"/>
</dbReference>
<protein>
    <submittedName>
        <fullName evidence="2">GNAT family N-acetyltransferase</fullName>
    </submittedName>
</protein>
<feature type="domain" description="BioF2-like acetyltransferase" evidence="1">
    <location>
        <begin position="126"/>
        <end position="251"/>
    </location>
</feature>
<dbReference type="SUPFAM" id="SSF55729">
    <property type="entry name" value="Acyl-CoA N-acyltransferases (Nat)"/>
    <property type="match status" value="1"/>
</dbReference>
<reference evidence="2" key="1">
    <citation type="submission" date="2020-12" db="EMBL/GenBank/DDBJ databases">
        <title>Sedimentitalea sp. nov., isolated from sand in Incheon.</title>
        <authorList>
            <person name="Kim W."/>
        </authorList>
    </citation>
    <scope>NUCLEOTIDE SEQUENCE</scope>
    <source>
        <strain evidence="2">CAU 1593</strain>
    </source>
</reference>
<evidence type="ECO:0000313" key="3">
    <source>
        <dbReference type="Proteomes" id="UP000619079"/>
    </source>
</evidence>
<dbReference type="Pfam" id="PF13480">
    <property type="entry name" value="Acetyltransf_6"/>
    <property type="match status" value="1"/>
</dbReference>
<accession>A0A8J7J8H2</accession>
<evidence type="ECO:0000259" key="1">
    <source>
        <dbReference type="Pfam" id="PF13480"/>
    </source>
</evidence>
<sequence>MFDIPHDTTCALPLQQHPFFAMALSACGRPPLMLDEAPARLVMRRRFKGGLTLSMLSRVQVPTGPDDLEQLRIALGRGPVILSPDAPCPELAGYGLVPLMTPATLVELDLTGPEQTRRARLHPKWRNRLRQAEQSPLRVTRCAFPADPGHWLLRADTLQQRRRGYRTWPEALTLAYAAQAPEQAQLFTAQVGNRIVAAMLFLRHGAIATYHIGHTNTEGRALSAHTLLLWTAACWLAEQGHLRLDLGLIDTQRAPGLARFKLGAGATPRRLGGTWGWWPPLGRALAPLARLDRARMEPPPGWTGPDRPCI</sequence>
<dbReference type="AlphaFoldDB" id="A0A8J7J8H2"/>
<dbReference type="InterPro" id="IPR038740">
    <property type="entry name" value="BioF2-like_GNAT_dom"/>
</dbReference>
<dbReference type="PANTHER" id="PTHR36174:SF1">
    <property type="entry name" value="LIPID II:GLYCINE GLYCYLTRANSFERASE"/>
    <property type="match status" value="1"/>
</dbReference>
<name>A0A8J7J8H2_9RHOB</name>
<organism evidence="2 3">
    <name type="scientific">Sedimentitalea arenosa</name>
    <dbReference type="NCBI Taxonomy" id="2798803"/>
    <lineage>
        <taxon>Bacteria</taxon>
        <taxon>Pseudomonadati</taxon>
        <taxon>Pseudomonadota</taxon>
        <taxon>Alphaproteobacteria</taxon>
        <taxon>Rhodobacterales</taxon>
        <taxon>Paracoccaceae</taxon>
        <taxon>Sedimentitalea</taxon>
    </lineage>
</organism>